<protein>
    <recommendedName>
        <fullName evidence="4">YesK-like protein</fullName>
    </recommendedName>
</protein>
<keyword evidence="1" id="KW-0812">Transmembrane</keyword>
<evidence type="ECO:0000313" key="3">
    <source>
        <dbReference type="Proteomes" id="UP000192527"/>
    </source>
</evidence>
<reference evidence="2 3" key="1">
    <citation type="submission" date="2017-04" db="EMBL/GenBank/DDBJ databases">
        <title>The whole genome sequencing and assembly of Halobacillus mangrovi strain.</title>
        <authorList>
            <person name="Lee S.-J."/>
            <person name="Park M.-K."/>
            <person name="Kim J.-Y."/>
            <person name="Lee Y.-J."/>
            <person name="Yi H."/>
            <person name="Bahn Y.-S."/>
            <person name="Kim J.F."/>
            <person name="Lee D.-W."/>
        </authorList>
    </citation>
    <scope>NUCLEOTIDE SEQUENCE [LARGE SCALE GENOMIC DNA]</scope>
    <source>
        <strain evidence="2 3">KTB 131</strain>
    </source>
</reference>
<keyword evidence="1" id="KW-1133">Transmembrane helix</keyword>
<gene>
    <name evidence="2" type="ORF">HM131_14840</name>
</gene>
<dbReference type="OrthoDB" id="2427984at2"/>
<evidence type="ECO:0000313" key="2">
    <source>
        <dbReference type="EMBL" id="ARI78048.1"/>
    </source>
</evidence>
<dbReference type="Proteomes" id="UP000192527">
    <property type="component" value="Chromosome"/>
</dbReference>
<evidence type="ECO:0008006" key="4">
    <source>
        <dbReference type="Google" id="ProtNLM"/>
    </source>
</evidence>
<feature type="transmembrane region" description="Helical" evidence="1">
    <location>
        <begin position="61"/>
        <end position="80"/>
    </location>
</feature>
<proteinExistence type="predicted"/>
<sequence length="89" mass="9807">MVPTLINITILVCLLFSIYYFLLKRKKAGVTGFKSALSSICFFLIASTNLAAGIFNLLGVISWTLTIVFLLLGGYFTKYLPAKTEANAY</sequence>
<accession>A0A1W5ZXJ6</accession>
<feature type="transmembrane region" description="Helical" evidence="1">
    <location>
        <begin position="35"/>
        <end position="55"/>
    </location>
</feature>
<name>A0A1W5ZXJ6_9BACI</name>
<feature type="transmembrane region" description="Helical" evidence="1">
    <location>
        <begin position="6"/>
        <end position="23"/>
    </location>
</feature>
<dbReference type="KEGG" id="hmn:HM131_14840"/>
<dbReference type="AlphaFoldDB" id="A0A1W5ZXJ6"/>
<evidence type="ECO:0000256" key="1">
    <source>
        <dbReference type="SAM" id="Phobius"/>
    </source>
</evidence>
<keyword evidence="1" id="KW-0472">Membrane</keyword>
<dbReference type="RefSeq" id="WP_085030508.1">
    <property type="nucleotide sequence ID" value="NZ_CP020772.1"/>
</dbReference>
<keyword evidence="3" id="KW-1185">Reference proteome</keyword>
<organism evidence="2 3">
    <name type="scientific">Halobacillus mangrovi</name>
    <dbReference type="NCBI Taxonomy" id="402384"/>
    <lineage>
        <taxon>Bacteria</taxon>
        <taxon>Bacillati</taxon>
        <taxon>Bacillota</taxon>
        <taxon>Bacilli</taxon>
        <taxon>Bacillales</taxon>
        <taxon>Bacillaceae</taxon>
        <taxon>Halobacillus</taxon>
    </lineage>
</organism>
<dbReference type="EMBL" id="CP020772">
    <property type="protein sequence ID" value="ARI78048.1"/>
    <property type="molecule type" value="Genomic_DNA"/>
</dbReference>